<proteinExistence type="predicted"/>
<dbReference type="EMBL" id="JAWXXT010000002">
    <property type="protein sequence ID" value="MDX5979560.1"/>
    <property type="molecule type" value="Genomic_DNA"/>
</dbReference>
<dbReference type="RefSeq" id="WP_198349963.1">
    <property type="nucleotide sequence ID" value="NZ_JABASV010000012.1"/>
</dbReference>
<sequence length="78" mass="8635">MTDLKQRYTEYNNRLRADGHKLLAFPCPACDQAIETQAAPAGDEWDTLANCPHCEAMYFKIVTSTAAHGVIPGPIEQQ</sequence>
<dbReference type="AlphaFoldDB" id="A0AAJ2VSM1"/>
<comment type="caution">
    <text evidence="1">The sequence shown here is derived from an EMBL/GenBank/DDBJ whole genome shotgun (WGS) entry which is preliminary data.</text>
</comment>
<dbReference type="GeneID" id="303167548"/>
<reference evidence="1" key="1">
    <citation type="submission" date="2023-11" db="EMBL/GenBank/DDBJ databases">
        <title>MicrobeMod: A computational toolkit for identifying prokaryotic methylation and restriction-modification with nanopore sequencing.</title>
        <authorList>
            <person name="Crits-Christoph A."/>
            <person name="Kang S.C."/>
            <person name="Lee H."/>
            <person name="Ostrov N."/>
        </authorList>
    </citation>
    <scope>NUCLEOTIDE SEQUENCE</scope>
    <source>
        <strain evidence="1">ATCC BAA-953</strain>
    </source>
</reference>
<evidence type="ECO:0000313" key="1">
    <source>
        <dbReference type="EMBL" id="MDX5979560.1"/>
    </source>
</evidence>
<protein>
    <submittedName>
        <fullName evidence="1">Uncharacterized protein</fullName>
    </submittedName>
</protein>
<name>A0AAJ2VSM1_9GAMM</name>
<organism evidence="1 2">
    <name type="scientific">Vreelandella alkaliphila</name>
    <dbReference type="NCBI Taxonomy" id="272774"/>
    <lineage>
        <taxon>Bacteria</taxon>
        <taxon>Pseudomonadati</taxon>
        <taxon>Pseudomonadota</taxon>
        <taxon>Gammaproteobacteria</taxon>
        <taxon>Oceanospirillales</taxon>
        <taxon>Halomonadaceae</taxon>
        <taxon>Vreelandella</taxon>
    </lineage>
</organism>
<accession>A0AAJ2VSM1</accession>
<dbReference type="Proteomes" id="UP001276761">
    <property type="component" value="Unassembled WGS sequence"/>
</dbReference>
<gene>
    <name evidence="1" type="ORF">SIL78_18595</name>
</gene>
<evidence type="ECO:0000313" key="2">
    <source>
        <dbReference type="Proteomes" id="UP001276761"/>
    </source>
</evidence>